<gene>
    <name evidence="2" type="ORF">POPTR_010G240100</name>
</gene>
<dbReference type="InParanoid" id="A0A2K1YZF3"/>
<organism evidence="2 3">
    <name type="scientific">Populus trichocarpa</name>
    <name type="common">Western balsam poplar</name>
    <name type="synonym">Populus balsamifera subsp. trichocarpa</name>
    <dbReference type="NCBI Taxonomy" id="3694"/>
    <lineage>
        <taxon>Eukaryota</taxon>
        <taxon>Viridiplantae</taxon>
        <taxon>Streptophyta</taxon>
        <taxon>Embryophyta</taxon>
        <taxon>Tracheophyta</taxon>
        <taxon>Spermatophyta</taxon>
        <taxon>Magnoliopsida</taxon>
        <taxon>eudicotyledons</taxon>
        <taxon>Gunneridae</taxon>
        <taxon>Pentapetalae</taxon>
        <taxon>rosids</taxon>
        <taxon>fabids</taxon>
        <taxon>Malpighiales</taxon>
        <taxon>Salicaceae</taxon>
        <taxon>Saliceae</taxon>
        <taxon>Populus</taxon>
    </lineage>
</organism>
<evidence type="ECO:0000256" key="1">
    <source>
        <dbReference type="SAM" id="MobiDB-lite"/>
    </source>
</evidence>
<feature type="compositionally biased region" description="Low complexity" evidence="1">
    <location>
        <begin position="1"/>
        <end position="13"/>
    </location>
</feature>
<protein>
    <submittedName>
        <fullName evidence="2">Uncharacterized protein</fullName>
    </submittedName>
</protein>
<accession>A0A2K1YZF3</accession>
<reference evidence="2 3" key="1">
    <citation type="journal article" date="2006" name="Science">
        <title>The genome of black cottonwood, Populus trichocarpa (Torr. &amp; Gray).</title>
        <authorList>
            <person name="Tuskan G.A."/>
            <person name="Difazio S."/>
            <person name="Jansson S."/>
            <person name="Bohlmann J."/>
            <person name="Grigoriev I."/>
            <person name="Hellsten U."/>
            <person name="Putnam N."/>
            <person name="Ralph S."/>
            <person name="Rombauts S."/>
            <person name="Salamov A."/>
            <person name="Schein J."/>
            <person name="Sterck L."/>
            <person name="Aerts A."/>
            <person name="Bhalerao R.R."/>
            <person name="Bhalerao R.P."/>
            <person name="Blaudez D."/>
            <person name="Boerjan W."/>
            <person name="Brun A."/>
            <person name="Brunner A."/>
            <person name="Busov V."/>
            <person name="Campbell M."/>
            <person name="Carlson J."/>
            <person name="Chalot M."/>
            <person name="Chapman J."/>
            <person name="Chen G.L."/>
            <person name="Cooper D."/>
            <person name="Coutinho P.M."/>
            <person name="Couturier J."/>
            <person name="Covert S."/>
            <person name="Cronk Q."/>
            <person name="Cunningham R."/>
            <person name="Davis J."/>
            <person name="Degroeve S."/>
            <person name="Dejardin A."/>
            <person name="Depamphilis C."/>
            <person name="Detter J."/>
            <person name="Dirks B."/>
            <person name="Dubchak I."/>
            <person name="Duplessis S."/>
            <person name="Ehlting J."/>
            <person name="Ellis B."/>
            <person name="Gendler K."/>
            <person name="Goodstein D."/>
            <person name="Gribskov M."/>
            <person name="Grimwood J."/>
            <person name="Groover A."/>
            <person name="Gunter L."/>
            <person name="Hamberger B."/>
            <person name="Heinze B."/>
            <person name="Helariutta Y."/>
            <person name="Henrissat B."/>
            <person name="Holligan D."/>
            <person name="Holt R."/>
            <person name="Huang W."/>
            <person name="Islam-Faridi N."/>
            <person name="Jones S."/>
            <person name="Jones-Rhoades M."/>
            <person name="Jorgensen R."/>
            <person name="Joshi C."/>
            <person name="Kangasjarvi J."/>
            <person name="Karlsson J."/>
            <person name="Kelleher C."/>
            <person name="Kirkpatrick R."/>
            <person name="Kirst M."/>
            <person name="Kohler A."/>
            <person name="Kalluri U."/>
            <person name="Larimer F."/>
            <person name="Leebens-Mack J."/>
            <person name="Leple J.C."/>
            <person name="Locascio P."/>
            <person name="Lou Y."/>
            <person name="Lucas S."/>
            <person name="Martin F."/>
            <person name="Montanini B."/>
            <person name="Napoli C."/>
            <person name="Nelson D.R."/>
            <person name="Nelson C."/>
            <person name="Nieminen K."/>
            <person name="Nilsson O."/>
            <person name="Pereda V."/>
            <person name="Peter G."/>
            <person name="Philippe R."/>
            <person name="Pilate G."/>
            <person name="Poliakov A."/>
            <person name="Razumovskaya J."/>
            <person name="Richardson P."/>
            <person name="Rinaldi C."/>
            <person name="Ritland K."/>
            <person name="Rouze P."/>
            <person name="Ryaboy D."/>
            <person name="Schmutz J."/>
            <person name="Schrader J."/>
            <person name="Segerman B."/>
            <person name="Shin H."/>
            <person name="Siddiqui A."/>
            <person name="Sterky F."/>
            <person name="Terry A."/>
            <person name="Tsai C.J."/>
            <person name="Uberbacher E."/>
            <person name="Unneberg P."/>
            <person name="Vahala J."/>
            <person name="Wall K."/>
            <person name="Wessler S."/>
            <person name="Yang G."/>
            <person name="Yin T."/>
            <person name="Douglas C."/>
            <person name="Marra M."/>
            <person name="Sandberg G."/>
            <person name="Van de Peer Y."/>
            <person name="Rokhsar D."/>
        </authorList>
    </citation>
    <scope>NUCLEOTIDE SEQUENCE [LARGE SCALE GENOMIC DNA]</scope>
    <source>
        <strain evidence="3">cv. Nisqually</strain>
    </source>
</reference>
<evidence type="ECO:0000313" key="2">
    <source>
        <dbReference type="EMBL" id="PNT18410.1"/>
    </source>
</evidence>
<dbReference type="EMBL" id="CM009299">
    <property type="protein sequence ID" value="PNT18410.1"/>
    <property type="molecule type" value="Genomic_DNA"/>
</dbReference>
<sequence length="103" mass="11983">MTKKNNNSKSKTSQYQQIQQANKNPIKPSKHKQNPTKSSSVSTQSNPQKRPCLLLKENPKTTLKSKPAATKQSKFKNPFKCIHKYMYKLIKRVKKLDTERDYC</sequence>
<proteinExistence type="predicted"/>
<feature type="compositionally biased region" description="Polar residues" evidence="1">
    <location>
        <begin position="14"/>
        <end position="23"/>
    </location>
</feature>
<feature type="compositionally biased region" description="Polar residues" evidence="1">
    <location>
        <begin position="35"/>
        <end position="48"/>
    </location>
</feature>
<dbReference type="AlphaFoldDB" id="A0A2K1YZF3"/>
<evidence type="ECO:0000313" key="3">
    <source>
        <dbReference type="Proteomes" id="UP000006729"/>
    </source>
</evidence>
<dbReference type="Proteomes" id="UP000006729">
    <property type="component" value="Chromosome 10"/>
</dbReference>
<feature type="region of interest" description="Disordered" evidence="1">
    <location>
        <begin position="1"/>
        <end position="75"/>
    </location>
</feature>
<name>A0A2K1YZF3_POPTR</name>
<keyword evidence="3" id="KW-1185">Reference proteome</keyword>